<sequence length="71" mass="7927">MQPGKGRPAKKSSRGVRTVAISDELFEDLYELAQGSGIPISQAADYIFKNGLKNVRIETETVTRKRLVFED</sequence>
<dbReference type="PATRIC" id="fig|28037.233.peg.776"/>
<proteinExistence type="predicted"/>
<organism evidence="1 2">
    <name type="scientific">Streptococcus mitis</name>
    <dbReference type="NCBI Taxonomy" id="28037"/>
    <lineage>
        <taxon>Bacteria</taxon>
        <taxon>Bacillati</taxon>
        <taxon>Bacillota</taxon>
        <taxon>Bacilli</taxon>
        <taxon>Lactobacillales</taxon>
        <taxon>Streptococcaceae</taxon>
        <taxon>Streptococcus</taxon>
        <taxon>Streptococcus mitis group</taxon>
    </lineage>
</organism>
<dbReference type="EMBL" id="LQOD01000134">
    <property type="protein sequence ID" value="KXT93895.1"/>
    <property type="molecule type" value="Genomic_DNA"/>
</dbReference>
<dbReference type="AlphaFoldDB" id="A0A139PU99"/>
<gene>
    <name evidence="1" type="ORF">SMIDD26_00687</name>
</gene>
<dbReference type="Proteomes" id="UP000070458">
    <property type="component" value="Unassembled WGS sequence"/>
</dbReference>
<protein>
    <submittedName>
        <fullName evidence="1">Uncharacterized protein</fullName>
    </submittedName>
</protein>
<accession>A0A139PU99</accession>
<name>A0A139PU99_STRMT</name>
<comment type="caution">
    <text evidence="1">The sequence shown here is derived from an EMBL/GenBank/DDBJ whole genome shotgun (WGS) entry which is preliminary data.</text>
</comment>
<dbReference type="RefSeq" id="WP_061438988.1">
    <property type="nucleotide sequence ID" value="NZ_KQ970286.1"/>
</dbReference>
<evidence type="ECO:0000313" key="1">
    <source>
        <dbReference type="EMBL" id="KXT93895.1"/>
    </source>
</evidence>
<evidence type="ECO:0000313" key="2">
    <source>
        <dbReference type="Proteomes" id="UP000070458"/>
    </source>
</evidence>
<reference evidence="1 2" key="1">
    <citation type="submission" date="2016-01" db="EMBL/GenBank/DDBJ databases">
        <title>Highly variable Streptococcus oralis are common among viridans streptococci isolated from primates.</title>
        <authorList>
            <person name="Denapaite D."/>
            <person name="Rieger M."/>
            <person name="Koendgen S."/>
            <person name="Brueckner R."/>
            <person name="Ochigava I."/>
            <person name="Kappeler P."/>
            <person name="Maetz-Rensing K."/>
            <person name="Leendertz F."/>
            <person name="Hakenbeck R."/>
        </authorList>
    </citation>
    <scope>NUCLEOTIDE SEQUENCE [LARGE SCALE GENOMIC DNA]</scope>
    <source>
        <strain evidence="1 2">DD26</strain>
    </source>
</reference>